<dbReference type="Pfam" id="PF18074">
    <property type="entry name" value="PriA_C"/>
    <property type="match status" value="1"/>
</dbReference>
<gene>
    <name evidence="2" type="ORF">HXM93_07935</name>
</gene>
<reference evidence="2" key="1">
    <citation type="submission" date="2020-04" db="EMBL/GenBank/DDBJ databases">
        <title>Deep metagenomics examines the oral microbiome during advanced dental caries in children, revealing novel taxa and co-occurrences with host molecules.</title>
        <authorList>
            <person name="Baker J.L."/>
            <person name="Morton J.T."/>
            <person name="Dinis M."/>
            <person name="Alvarez R."/>
            <person name="Tran N.C."/>
            <person name="Knight R."/>
            <person name="Edlund A."/>
        </authorList>
    </citation>
    <scope>NUCLEOTIDE SEQUENCE</scope>
    <source>
        <strain evidence="2">JCVI_24_bin.2</strain>
    </source>
</reference>
<comment type="caution">
    <text evidence="2">The sequence shown here is derived from an EMBL/GenBank/DDBJ whole genome shotgun (WGS) entry which is preliminary data.</text>
</comment>
<dbReference type="EMBL" id="JABZRD010000519">
    <property type="protein sequence ID" value="MBF1284440.1"/>
    <property type="molecule type" value="Genomic_DNA"/>
</dbReference>
<evidence type="ECO:0000313" key="2">
    <source>
        <dbReference type="EMBL" id="MBF1284440.1"/>
    </source>
</evidence>
<sequence length="108" mass="12909">EEKRYRKRLSYPPFSKMLAIQCIYTEEAYLDLILEKLLPRFQGKTEEAGGEIYGPFPATVYKLKDNFRKIIYIKHDSHDIILQLRDSFIQDLKKVDKRNLILLQFDLL</sequence>
<name>A0A930DTR8_9FIRM</name>
<proteinExistence type="predicted"/>
<dbReference type="Proteomes" id="UP000709351">
    <property type="component" value="Unassembled WGS sequence"/>
</dbReference>
<dbReference type="AlphaFoldDB" id="A0A930DTR8"/>
<protein>
    <submittedName>
        <fullName evidence="2">Primosomal protein N</fullName>
    </submittedName>
</protein>
<organism evidence="2 3">
    <name type="scientific">Oribacterium parvum</name>
    <dbReference type="NCBI Taxonomy" id="1501329"/>
    <lineage>
        <taxon>Bacteria</taxon>
        <taxon>Bacillati</taxon>
        <taxon>Bacillota</taxon>
        <taxon>Clostridia</taxon>
        <taxon>Lachnospirales</taxon>
        <taxon>Lachnospiraceae</taxon>
        <taxon>Oribacterium</taxon>
    </lineage>
</organism>
<accession>A0A930DTR8</accession>
<feature type="non-terminal residue" evidence="2">
    <location>
        <position position="1"/>
    </location>
</feature>
<feature type="domain" description="Primosomal protein N C-terminal" evidence="1">
    <location>
        <begin position="13"/>
        <end position="101"/>
    </location>
</feature>
<evidence type="ECO:0000313" key="3">
    <source>
        <dbReference type="Proteomes" id="UP000709351"/>
    </source>
</evidence>
<evidence type="ECO:0000259" key="1">
    <source>
        <dbReference type="Pfam" id="PF18074"/>
    </source>
</evidence>
<dbReference type="InterPro" id="IPR041236">
    <property type="entry name" value="PriA_C"/>
</dbReference>